<reference evidence="2" key="1">
    <citation type="submission" date="2018-03" db="EMBL/GenBank/DDBJ databases">
        <authorList>
            <consortium name="Urmite Genomes"/>
        </authorList>
    </citation>
    <scope>NUCLEOTIDE SEQUENCE [LARGE SCALE GENOMIC DNA]</scope>
    <source>
        <strain evidence="2">IHUMI-27.7</strain>
    </source>
</reference>
<feature type="transmembrane region" description="Helical" evidence="1">
    <location>
        <begin position="37"/>
        <end position="60"/>
    </location>
</feature>
<gene>
    <name evidence="2" type="ORF">BRZCDTV_211</name>
</gene>
<evidence type="ECO:0000313" key="3">
    <source>
        <dbReference type="Proteomes" id="UP000273054"/>
    </source>
</evidence>
<keyword evidence="1 2" id="KW-0812">Transmembrane</keyword>
<sequence length="72" mass="8518">MSRVKLFTELYTTGMKPCSFAIAIITYTEGYKRRAPFWKVCSVFAMATAFYPLSMSYLLYKTHRREELQLPY</sequence>
<organism evidence="2">
    <name type="scientific">Brazilian cedratvirus IHUMI</name>
    <dbReference type="NCBI Taxonomy" id="2126980"/>
    <lineage>
        <taxon>Viruses</taxon>
        <taxon>Pithoviruses</taxon>
        <taxon>Orthocedratvirinae</taxon>
        <taxon>Alphacedratvirus</taxon>
        <taxon>Alphacedratvirus brasiliense</taxon>
    </lineage>
</organism>
<keyword evidence="1" id="KW-1133">Transmembrane helix</keyword>
<evidence type="ECO:0000313" key="2">
    <source>
        <dbReference type="EMBL" id="SPN79205.1"/>
    </source>
</evidence>
<evidence type="ECO:0000256" key="1">
    <source>
        <dbReference type="SAM" id="Phobius"/>
    </source>
</evidence>
<dbReference type="Proteomes" id="UP000273054">
    <property type="component" value="Segment"/>
</dbReference>
<accession>A0A2R8FDY9</accession>
<protein>
    <submittedName>
        <fullName evidence="2">Transmembrane domain-containing protein</fullName>
    </submittedName>
</protein>
<proteinExistence type="predicted"/>
<name>A0A2R8FDY9_9VIRU</name>
<dbReference type="EMBL" id="LT994651">
    <property type="protein sequence ID" value="SPN79205.1"/>
    <property type="molecule type" value="Genomic_DNA"/>
</dbReference>
<keyword evidence="1" id="KW-0472">Membrane</keyword>
<keyword evidence="3" id="KW-1185">Reference proteome</keyword>